<dbReference type="InterPro" id="IPR014718">
    <property type="entry name" value="GH-type_carb-bd"/>
</dbReference>
<dbReference type="SUPFAM" id="SSF74650">
    <property type="entry name" value="Galactose mutarotase-like"/>
    <property type="match status" value="1"/>
</dbReference>
<dbReference type="Gene3D" id="2.70.98.10">
    <property type="match status" value="1"/>
</dbReference>
<keyword evidence="1" id="KW-0732">Signal</keyword>
<dbReference type="PANTHER" id="PTHR31616:SF0">
    <property type="entry name" value="GLUCAN 1,4-ALPHA-GLUCOSIDASE"/>
    <property type="match status" value="1"/>
</dbReference>
<dbReference type="InterPro" id="IPR011013">
    <property type="entry name" value="Gal_mutarotase_sf_dom"/>
</dbReference>
<dbReference type="Pfam" id="PF09137">
    <property type="entry name" value="Glucodextran_N"/>
    <property type="match status" value="1"/>
</dbReference>
<accession>A0ABS4Q2E9</accession>
<comment type="caution">
    <text evidence="5">The sequence shown here is derived from an EMBL/GenBank/DDBJ whole genome shotgun (WGS) entry which is preliminary data.</text>
</comment>
<feature type="signal peptide" evidence="1">
    <location>
        <begin position="1"/>
        <end position="27"/>
    </location>
</feature>
<dbReference type="SUPFAM" id="SSF48208">
    <property type="entry name" value="Six-hairpin glycosidases"/>
    <property type="match status" value="1"/>
</dbReference>
<feature type="domain" description="Glucodextranase-like C-terminal" evidence="4">
    <location>
        <begin position="863"/>
        <end position="1076"/>
    </location>
</feature>
<feature type="domain" description="Glucodextranase N-terminal" evidence="3">
    <location>
        <begin position="31"/>
        <end position="310"/>
    </location>
</feature>
<dbReference type="InterPro" id="IPR015220">
    <property type="entry name" value="Glucodextranase_N"/>
</dbReference>
<dbReference type="Gene3D" id="1.50.10.10">
    <property type="match status" value="1"/>
</dbReference>
<protein>
    <submittedName>
        <fullName evidence="5">Glucan 1,4-alpha-glucosidase</fullName>
    </submittedName>
</protein>
<evidence type="ECO:0000259" key="3">
    <source>
        <dbReference type="Pfam" id="PF09137"/>
    </source>
</evidence>
<organism evidence="5 6">
    <name type="scientific">Amycolatopsis magusensis</name>
    <dbReference type="NCBI Taxonomy" id="882444"/>
    <lineage>
        <taxon>Bacteria</taxon>
        <taxon>Bacillati</taxon>
        <taxon>Actinomycetota</taxon>
        <taxon>Actinomycetes</taxon>
        <taxon>Pseudonocardiales</taxon>
        <taxon>Pseudonocardiaceae</taxon>
        <taxon>Amycolatopsis</taxon>
    </lineage>
</organism>
<keyword evidence="6" id="KW-1185">Reference proteome</keyword>
<dbReference type="Pfam" id="PF00723">
    <property type="entry name" value="Glyco_hydro_15"/>
    <property type="match status" value="1"/>
</dbReference>
<gene>
    <name evidence="5" type="ORF">JOM49_006517</name>
</gene>
<sequence>MSRLVRAGAIAVSTVVLSGLLSGPAQAEPVGPGTLSHFGLARKDCLGTARNTTSKVWFTVAGGVLSDVYAPAIDNTNVESLQFVVTDGRTFTDLQSRDTTYTVRSAGAGGMACEVTSTARNGRYRLITEYHTDPARDSVLLRTRLEPLTGSGADLKVFVRFDANINGNGGGGQVNGGADDATVDAATTALVSADPETESSAPARDYGTPLAAALRADRKFLATVSGFAGTPTDGLTQLDSHRRLTYRYPSADNGNVVQTAQLDLKPNQSTTLSLGFGPDARAAIDTAGASLQTPFDVSKKAYAQGWDDYDRRLKPLRSGDTEAYKYSANVLKASEDKTFPGAIVASLGSPWGQAVSAGDAPGGKGVYFGSYREIFARDLYESFSGLLAAGDLDTAKASVRWLFERQQQPDGRFPRNSLLNGKKAPDSGGDQLDETAYPILMALQAGLDRDGTLYRDHIRAAADFVVARGPSFGSERWEEQSGHSPSTIAAEIAGLVAAGVIAERNGDPARARLYLATADHFQRSVKAWTVTSTGPHGDGRYFLRLSKNGDPDSGVQYNLGNGSITVDQREVVDAGFLELPRLGILPANDPDVTRSLTVVDQILKRDTPRGPGWYRYGTAAEGSEDGYGDCYEPDPTACGPTGRPWPGPNTGSGHLWPVLAGERGEHLVQTGDRQGASALLATMRGQATGSGLIPEQVWENAAVPASPHGTDPAVASIGFEPGGAAGSASPLSWAQSESIRLARSIDVGRLIEQPAEVRGRYVDRTPPAAVPVTLSGPGSVSAPVATVTGTAAPGTTVDIAASPVDTGGATTVDTTTADADGRFQAEVPTPLGATVVTAAATGSGTGHAQQVISSDFVSGTVLLDVTDPEGDDHGPGTFTYPAAGDFHDGAFDLRRFQVIDTGDQLVLRAGLRDLTPTFGSPLGAQLLTLYAHDPATPGATTAPFPSRNYSVAEEDAWSRRIEVQGFADPSFVDAGGAPLGAASVQASQASRTITVSVPKSAFGTPGPGWKFAVVLSGQDGNSPDQARPFTPAAGPYTFGLCAAGASGPVCAADPAAAPKVMDTLTPAGVEQGVLLDFTRGPVKVRGVPLG</sequence>
<evidence type="ECO:0000256" key="1">
    <source>
        <dbReference type="SAM" id="SignalP"/>
    </source>
</evidence>
<proteinExistence type="predicted"/>
<dbReference type="InterPro" id="IPR011613">
    <property type="entry name" value="GH15-like"/>
</dbReference>
<dbReference type="PANTHER" id="PTHR31616">
    <property type="entry name" value="TREHALASE"/>
    <property type="match status" value="1"/>
</dbReference>
<reference evidence="5 6" key="1">
    <citation type="submission" date="2021-03" db="EMBL/GenBank/DDBJ databases">
        <title>Sequencing the genomes of 1000 actinobacteria strains.</title>
        <authorList>
            <person name="Klenk H.-P."/>
        </authorList>
    </citation>
    <scope>NUCLEOTIDE SEQUENCE [LARGE SCALE GENOMIC DNA]</scope>
    <source>
        <strain evidence="5 6">DSM 45510</strain>
    </source>
</reference>
<dbReference type="EMBL" id="JAGGMS010000001">
    <property type="protein sequence ID" value="MBP2184991.1"/>
    <property type="molecule type" value="Genomic_DNA"/>
</dbReference>
<evidence type="ECO:0000313" key="6">
    <source>
        <dbReference type="Proteomes" id="UP000741013"/>
    </source>
</evidence>
<evidence type="ECO:0000259" key="4">
    <source>
        <dbReference type="Pfam" id="PF09985"/>
    </source>
</evidence>
<dbReference type="Gene3D" id="2.60.40.1190">
    <property type="match status" value="1"/>
</dbReference>
<name>A0ABS4Q2E9_9PSEU</name>
<dbReference type="CDD" id="cd09626">
    <property type="entry name" value="DOMON_glucodextranase_like"/>
    <property type="match status" value="1"/>
</dbReference>
<evidence type="ECO:0000313" key="5">
    <source>
        <dbReference type="EMBL" id="MBP2184991.1"/>
    </source>
</evidence>
<feature type="domain" description="GH15-like" evidence="2">
    <location>
        <begin position="427"/>
        <end position="636"/>
    </location>
</feature>
<dbReference type="InterPro" id="IPR012341">
    <property type="entry name" value="6hp_glycosidase-like_sf"/>
</dbReference>
<dbReference type="RefSeq" id="WP_209667940.1">
    <property type="nucleotide sequence ID" value="NZ_JAGGMS010000001.1"/>
</dbReference>
<evidence type="ECO:0000259" key="2">
    <source>
        <dbReference type="Pfam" id="PF00723"/>
    </source>
</evidence>
<dbReference type="InterPro" id="IPR008928">
    <property type="entry name" value="6-hairpin_glycosidase_sf"/>
</dbReference>
<dbReference type="InterPro" id="IPR019248">
    <property type="entry name" value="Glucodextran_C"/>
</dbReference>
<feature type="chain" id="PRO_5045561061" evidence="1">
    <location>
        <begin position="28"/>
        <end position="1090"/>
    </location>
</feature>
<dbReference type="SUPFAM" id="SSF49344">
    <property type="entry name" value="CBD9-like"/>
    <property type="match status" value="1"/>
</dbReference>
<dbReference type="Proteomes" id="UP000741013">
    <property type="component" value="Unassembled WGS sequence"/>
</dbReference>
<dbReference type="Pfam" id="PF09985">
    <property type="entry name" value="Glucodextran_C"/>
    <property type="match status" value="1"/>
</dbReference>